<protein>
    <submittedName>
        <fullName evidence="3">Glycosyltransferase</fullName>
        <ecNumber evidence="3">2.4.-.-</ecNumber>
    </submittedName>
</protein>
<dbReference type="Proteomes" id="UP001267407">
    <property type="component" value="Unassembled WGS sequence"/>
</dbReference>
<dbReference type="InterPro" id="IPR001296">
    <property type="entry name" value="Glyco_trans_1"/>
</dbReference>
<evidence type="ECO:0000259" key="2">
    <source>
        <dbReference type="Pfam" id="PF13439"/>
    </source>
</evidence>
<keyword evidence="3" id="KW-0808">Transferase</keyword>
<name>A0ABU2HH38_9GAMM</name>
<proteinExistence type="predicted"/>
<dbReference type="EC" id="2.4.-.-" evidence="3"/>
<sequence length="381" mass="42061">MTVEESKTATKLAKKPLRVLHITFNMGIGGTEQVIRQLVQGMASENVESEILCIDGHIGSIGEALQQSGVPVHKLARKQGFDWALAQIIRKRLSARQFDVIHCHQYTPWVYGWLGALGTKAKVIFTEHGRFHPDKYRRKARLINPILARLTPAIVAISEATKNALVEYEYLPESKIQVIYNGIKPLTKNIKAAAAVREKLRIPAEALVIGTVSRIDPVKNQPMMLKAFKLLLNQHPSAHLLMVGDGPDKNMLMEMAKDLGLADNIIFTGFINTPVDYLAAMDIFLLSSHTEGTSMTLLESMSLGIPSVVTNVGGNPEIVEQNQTGLLTQTDQPEAFASAMISLAKSPKLRQSLGAKAQARFADRFSAKVMTNKYLELYAKH</sequence>
<feature type="domain" description="Glycosyl transferase family 1" evidence="1">
    <location>
        <begin position="196"/>
        <end position="359"/>
    </location>
</feature>
<dbReference type="PANTHER" id="PTHR12526:SF637">
    <property type="entry name" value="GLYCOSYLTRANSFERASE EPSF-RELATED"/>
    <property type="match status" value="1"/>
</dbReference>
<dbReference type="GO" id="GO:0016757">
    <property type="term" value="F:glycosyltransferase activity"/>
    <property type="evidence" value="ECO:0007669"/>
    <property type="project" value="UniProtKB-KW"/>
</dbReference>
<evidence type="ECO:0000313" key="3">
    <source>
        <dbReference type="EMBL" id="MDS1309926.1"/>
    </source>
</evidence>
<dbReference type="RefSeq" id="WP_310965989.1">
    <property type="nucleotide sequence ID" value="NZ_JAVMBO010000007.1"/>
</dbReference>
<dbReference type="PANTHER" id="PTHR12526">
    <property type="entry name" value="GLYCOSYLTRANSFERASE"/>
    <property type="match status" value="1"/>
</dbReference>
<dbReference type="EMBL" id="JAVMBO010000007">
    <property type="protein sequence ID" value="MDS1309926.1"/>
    <property type="molecule type" value="Genomic_DNA"/>
</dbReference>
<feature type="domain" description="Glycosyltransferase subfamily 4-like N-terminal" evidence="2">
    <location>
        <begin position="28"/>
        <end position="183"/>
    </location>
</feature>
<dbReference type="InterPro" id="IPR028098">
    <property type="entry name" value="Glyco_trans_4-like_N"/>
</dbReference>
<evidence type="ECO:0000313" key="4">
    <source>
        <dbReference type="Proteomes" id="UP001267407"/>
    </source>
</evidence>
<keyword evidence="3" id="KW-0328">Glycosyltransferase</keyword>
<gene>
    <name evidence="3" type="ORF">RKA07_07360</name>
</gene>
<dbReference type="Gene3D" id="3.40.50.2000">
    <property type="entry name" value="Glycogen Phosphorylase B"/>
    <property type="match status" value="2"/>
</dbReference>
<dbReference type="SUPFAM" id="SSF53756">
    <property type="entry name" value="UDP-Glycosyltransferase/glycogen phosphorylase"/>
    <property type="match status" value="1"/>
</dbReference>
<evidence type="ECO:0000259" key="1">
    <source>
        <dbReference type="Pfam" id="PF00534"/>
    </source>
</evidence>
<reference evidence="3" key="1">
    <citation type="submission" date="2023-09" db="EMBL/GenBank/DDBJ databases">
        <title>Marinobacter sediminicola sp. nov. and Marinobacter maritimum sp. nov., isolated from marine sediment.</title>
        <authorList>
            <person name="An J."/>
        </authorList>
    </citation>
    <scope>NUCLEOTIDE SEQUENCE</scope>
    <source>
        <strain evidence="3">F60267</strain>
    </source>
</reference>
<organism evidence="3 4">
    <name type="scientific">Marinobacter xiaoshiensis</name>
    <dbReference type="NCBI Taxonomy" id="3073652"/>
    <lineage>
        <taxon>Bacteria</taxon>
        <taxon>Pseudomonadati</taxon>
        <taxon>Pseudomonadota</taxon>
        <taxon>Gammaproteobacteria</taxon>
        <taxon>Pseudomonadales</taxon>
        <taxon>Marinobacteraceae</taxon>
        <taxon>Marinobacter</taxon>
    </lineage>
</organism>
<comment type="caution">
    <text evidence="3">The sequence shown here is derived from an EMBL/GenBank/DDBJ whole genome shotgun (WGS) entry which is preliminary data.</text>
</comment>
<accession>A0ABU2HH38</accession>
<keyword evidence="4" id="KW-1185">Reference proteome</keyword>
<dbReference type="Pfam" id="PF00534">
    <property type="entry name" value="Glycos_transf_1"/>
    <property type="match status" value="1"/>
</dbReference>
<dbReference type="Pfam" id="PF13439">
    <property type="entry name" value="Glyco_transf_4"/>
    <property type="match status" value="1"/>
</dbReference>